<sequence>MFTSCPNTTIVVETDVDRSYSSNVTWTEPVATDNTLIQGVTSNYSPGQNFTIGSTTVTYTAVDVFRLMSTCSFVVIVEDRQAPVFTDCPSDIRLELPSTSSTLNFTLPATVTFDNSGEEYVTCNLPAWSILPYGQVTVLCTVTDPAWNSDECSFNVSIAEVTPPTFLYCPGNMSVNTGAASSGSVSWGQVTVVDNNGPPMLTTSHTPGEFPVGTTLVEYTATDIAGNIQVCAFNVTVIGKCDSLVIN</sequence>
<keyword evidence="4" id="KW-1185">Reference proteome</keyword>
<protein>
    <submittedName>
        <fullName evidence="3">Putative hyalin-like</fullName>
    </submittedName>
</protein>
<organism evidence="3 4">
    <name type="scientific">Stichopus japonicus</name>
    <name type="common">Sea cucumber</name>
    <dbReference type="NCBI Taxonomy" id="307972"/>
    <lineage>
        <taxon>Eukaryota</taxon>
        <taxon>Metazoa</taxon>
        <taxon>Echinodermata</taxon>
        <taxon>Eleutherozoa</taxon>
        <taxon>Echinozoa</taxon>
        <taxon>Holothuroidea</taxon>
        <taxon>Aspidochirotacea</taxon>
        <taxon>Aspidochirotida</taxon>
        <taxon>Stichopodidae</taxon>
        <taxon>Apostichopus</taxon>
    </lineage>
</organism>
<keyword evidence="1" id="KW-0677">Repeat</keyword>
<dbReference type="Proteomes" id="UP000230750">
    <property type="component" value="Unassembled WGS sequence"/>
</dbReference>
<dbReference type="Pfam" id="PF02494">
    <property type="entry name" value="HYR"/>
    <property type="match status" value="3"/>
</dbReference>
<dbReference type="EMBL" id="MRZV01000471">
    <property type="protein sequence ID" value="PIK49330.1"/>
    <property type="molecule type" value="Genomic_DNA"/>
</dbReference>
<feature type="domain" description="HYR" evidence="2">
    <location>
        <begin position="159"/>
        <end position="239"/>
    </location>
</feature>
<dbReference type="STRING" id="307972.A0A2G8KN00"/>
<accession>A0A2G8KN00</accession>
<dbReference type="OrthoDB" id="6155624at2759"/>
<dbReference type="AlphaFoldDB" id="A0A2G8KN00"/>
<evidence type="ECO:0000259" key="2">
    <source>
        <dbReference type="PROSITE" id="PS50825"/>
    </source>
</evidence>
<feature type="domain" description="HYR" evidence="2">
    <location>
        <begin position="1"/>
        <end position="79"/>
    </location>
</feature>
<dbReference type="PROSITE" id="PS50825">
    <property type="entry name" value="HYR"/>
    <property type="match status" value="2"/>
</dbReference>
<dbReference type="PANTHER" id="PTHR24273:SF32">
    <property type="entry name" value="HYALIN"/>
    <property type="match status" value="1"/>
</dbReference>
<dbReference type="PANTHER" id="PTHR24273">
    <property type="entry name" value="FI04643P-RELATED"/>
    <property type="match status" value="1"/>
</dbReference>
<gene>
    <name evidence="3" type="ORF">BSL78_13789</name>
</gene>
<dbReference type="InterPro" id="IPR003410">
    <property type="entry name" value="HYR_dom"/>
</dbReference>
<name>A0A2G8KN00_STIJA</name>
<comment type="caution">
    <text evidence="3">The sequence shown here is derived from an EMBL/GenBank/DDBJ whole genome shotgun (WGS) entry which is preliminary data.</text>
</comment>
<evidence type="ECO:0000256" key="1">
    <source>
        <dbReference type="ARBA" id="ARBA00022737"/>
    </source>
</evidence>
<evidence type="ECO:0000313" key="3">
    <source>
        <dbReference type="EMBL" id="PIK49330.1"/>
    </source>
</evidence>
<reference evidence="3 4" key="1">
    <citation type="journal article" date="2017" name="PLoS Biol.">
        <title>The sea cucumber genome provides insights into morphological evolution and visceral regeneration.</title>
        <authorList>
            <person name="Zhang X."/>
            <person name="Sun L."/>
            <person name="Yuan J."/>
            <person name="Sun Y."/>
            <person name="Gao Y."/>
            <person name="Zhang L."/>
            <person name="Li S."/>
            <person name="Dai H."/>
            <person name="Hamel J.F."/>
            <person name="Liu C."/>
            <person name="Yu Y."/>
            <person name="Liu S."/>
            <person name="Lin W."/>
            <person name="Guo K."/>
            <person name="Jin S."/>
            <person name="Xu P."/>
            <person name="Storey K.B."/>
            <person name="Huan P."/>
            <person name="Zhang T."/>
            <person name="Zhou Y."/>
            <person name="Zhang J."/>
            <person name="Lin C."/>
            <person name="Li X."/>
            <person name="Xing L."/>
            <person name="Huo D."/>
            <person name="Sun M."/>
            <person name="Wang L."/>
            <person name="Mercier A."/>
            <person name="Li F."/>
            <person name="Yang H."/>
            <person name="Xiang J."/>
        </authorList>
    </citation>
    <scope>NUCLEOTIDE SEQUENCE [LARGE SCALE GENOMIC DNA]</scope>
    <source>
        <strain evidence="3">Shaxun</strain>
        <tissue evidence="3">Muscle</tissue>
    </source>
</reference>
<evidence type="ECO:0000313" key="4">
    <source>
        <dbReference type="Proteomes" id="UP000230750"/>
    </source>
</evidence>
<proteinExistence type="predicted"/>